<proteinExistence type="predicted"/>
<dbReference type="Proteomes" id="UP001060215">
    <property type="component" value="Chromosome 1"/>
</dbReference>
<evidence type="ECO:0000313" key="1">
    <source>
        <dbReference type="EMBL" id="KAI8030241.1"/>
    </source>
</evidence>
<comment type="caution">
    <text evidence="1">The sequence shown here is derived from an EMBL/GenBank/DDBJ whole genome shotgun (WGS) entry which is preliminary data.</text>
</comment>
<gene>
    <name evidence="1" type="ORF">LOK49_LG01G02754</name>
</gene>
<sequence length="208" mass="23829">MNLLRSESTRSYRSEIQYNGPGSPEFINRGTRKLLAERLKNVLKEETNLHIPTVSSGSSNSSMLDSERGRLEQSLGSFKAGGRLSCWDIVEDEPEKKTSSFRRGPNDDVMHHRDLSPRNLIRSLSAPVSGTSFGKLLLEDRHILTGAHIRRRHEAIESVKVDVKKRKKERFNFKEKVSSFKYTFTLRGRLFGRRIQSWSSHTSMNVIP</sequence>
<accession>A0ACC0IYF2</accession>
<organism evidence="1 2">
    <name type="scientific">Camellia lanceoleosa</name>
    <dbReference type="NCBI Taxonomy" id="1840588"/>
    <lineage>
        <taxon>Eukaryota</taxon>
        <taxon>Viridiplantae</taxon>
        <taxon>Streptophyta</taxon>
        <taxon>Embryophyta</taxon>
        <taxon>Tracheophyta</taxon>
        <taxon>Spermatophyta</taxon>
        <taxon>Magnoliopsida</taxon>
        <taxon>eudicotyledons</taxon>
        <taxon>Gunneridae</taxon>
        <taxon>Pentapetalae</taxon>
        <taxon>asterids</taxon>
        <taxon>Ericales</taxon>
        <taxon>Theaceae</taxon>
        <taxon>Camellia</taxon>
    </lineage>
</organism>
<protein>
    <submittedName>
        <fullName evidence="1">Uncharacterized protein</fullName>
    </submittedName>
</protein>
<keyword evidence="2" id="KW-1185">Reference proteome</keyword>
<evidence type="ECO:0000313" key="2">
    <source>
        <dbReference type="Proteomes" id="UP001060215"/>
    </source>
</evidence>
<reference evidence="1 2" key="1">
    <citation type="journal article" date="2022" name="Plant J.">
        <title>Chromosome-level genome of Camellia lanceoleosa provides a valuable resource for understanding genome evolution and self-incompatibility.</title>
        <authorList>
            <person name="Gong W."/>
            <person name="Xiao S."/>
            <person name="Wang L."/>
            <person name="Liao Z."/>
            <person name="Chang Y."/>
            <person name="Mo W."/>
            <person name="Hu G."/>
            <person name="Li W."/>
            <person name="Zhao G."/>
            <person name="Zhu H."/>
            <person name="Hu X."/>
            <person name="Ji K."/>
            <person name="Xiang X."/>
            <person name="Song Q."/>
            <person name="Yuan D."/>
            <person name="Jin S."/>
            <person name="Zhang L."/>
        </authorList>
    </citation>
    <scope>NUCLEOTIDE SEQUENCE [LARGE SCALE GENOMIC DNA]</scope>
    <source>
        <strain evidence="1">SQ_2022a</strain>
    </source>
</reference>
<name>A0ACC0IYF2_9ERIC</name>
<dbReference type="EMBL" id="CM045758">
    <property type="protein sequence ID" value="KAI8030241.1"/>
    <property type="molecule type" value="Genomic_DNA"/>
</dbReference>